<name>A0ABM8GH50_9MICO</name>
<evidence type="ECO:0000313" key="3">
    <source>
        <dbReference type="Proteomes" id="UP001321498"/>
    </source>
</evidence>
<organism evidence="2 3">
    <name type="scientific">Naasia aerilata</name>
    <dbReference type="NCBI Taxonomy" id="1162966"/>
    <lineage>
        <taxon>Bacteria</taxon>
        <taxon>Bacillati</taxon>
        <taxon>Actinomycetota</taxon>
        <taxon>Actinomycetes</taxon>
        <taxon>Micrococcales</taxon>
        <taxon>Microbacteriaceae</taxon>
        <taxon>Naasia</taxon>
    </lineage>
</organism>
<feature type="transmembrane region" description="Helical" evidence="1">
    <location>
        <begin position="6"/>
        <end position="26"/>
    </location>
</feature>
<accession>A0ABM8GH50</accession>
<proteinExistence type="predicted"/>
<keyword evidence="1" id="KW-0472">Membrane</keyword>
<evidence type="ECO:0000256" key="1">
    <source>
        <dbReference type="SAM" id="Phobius"/>
    </source>
</evidence>
<protein>
    <recommendedName>
        <fullName evidence="4">Integral membrane protein</fullName>
    </recommendedName>
</protein>
<sequence length="122" mass="12921">MILWFTIVQIAVAVVAGVLAVAVGLARRPPSDLTLGGAALVGVLLLAQVVVSIVSPFSGNPPSGNPYEFWAYLISAVILPPVAVLWALVERSRWSTVVVGVACLAIAIMLYRMHIIWTVQSA</sequence>
<keyword evidence="1" id="KW-0812">Transmembrane</keyword>
<feature type="transmembrane region" description="Helical" evidence="1">
    <location>
        <begin position="33"/>
        <end position="57"/>
    </location>
</feature>
<reference evidence="3" key="1">
    <citation type="journal article" date="2019" name="Int. J. Syst. Evol. Microbiol.">
        <title>The Global Catalogue of Microorganisms (GCM) 10K type strain sequencing project: providing services to taxonomists for standard genome sequencing and annotation.</title>
        <authorList>
            <consortium name="The Broad Institute Genomics Platform"/>
            <consortium name="The Broad Institute Genome Sequencing Center for Infectious Disease"/>
            <person name="Wu L."/>
            <person name="Ma J."/>
        </authorList>
    </citation>
    <scope>NUCLEOTIDE SEQUENCE [LARGE SCALE GENOMIC DNA]</scope>
    <source>
        <strain evidence="3">NBRC 108725</strain>
    </source>
</reference>
<evidence type="ECO:0008006" key="4">
    <source>
        <dbReference type="Google" id="ProtNLM"/>
    </source>
</evidence>
<keyword evidence="1" id="KW-1133">Transmembrane helix</keyword>
<dbReference type="EMBL" id="AP027731">
    <property type="protein sequence ID" value="BDZ47689.1"/>
    <property type="molecule type" value="Genomic_DNA"/>
</dbReference>
<evidence type="ECO:0000313" key="2">
    <source>
        <dbReference type="EMBL" id="BDZ47689.1"/>
    </source>
</evidence>
<dbReference type="RefSeq" id="WP_286277551.1">
    <property type="nucleotide sequence ID" value="NZ_AP027731.1"/>
</dbReference>
<feature type="transmembrane region" description="Helical" evidence="1">
    <location>
        <begin position="96"/>
        <end position="117"/>
    </location>
</feature>
<keyword evidence="3" id="KW-1185">Reference proteome</keyword>
<dbReference type="Proteomes" id="UP001321498">
    <property type="component" value="Chromosome"/>
</dbReference>
<feature type="transmembrane region" description="Helical" evidence="1">
    <location>
        <begin position="69"/>
        <end position="89"/>
    </location>
</feature>
<gene>
    <name evidence="2" type="ORF">GCM10025866_35980</name>
</gene>